<feature type="non-terminal residue" evidence="2">
    <location>
        <position position="129"/>
    </location>
</feature>
<dbReference type="Pfam" id="PF01041">
    <property type="entry name" value="DegT_DnrJ_EryC1"/>
    <property type="match status" value="1"/>
</dbReference>
<dbReference type="PANTHER" id="PTHR30244">
    <property type="entry name" value="TRANSAMINASE"/>
    <property type="match status" value="1"/>
</dbReference>
<dbReference type="GO" id="GO:0008483">
    <property type="term" value="F:transaminase activity"/>
    <property type="evidence" value="ECO:0007669"/>
    <property type="project" value="TreeGrafter"/>
</dbReference>
<reference evidence="2" key="1">
    <citation type="submission" date="2018-05" db="EMBL/GenBank/DDBJ databases">
        <authorList>
            <person name="Lanie J.A."/>
            <person name="Ng W.-L."/>
            <person name="Kazmierczak K.M."/>
            <person name="Andrzejewski T.M."/>
            <person name="Davidsen T.M."/>
            <person name="Wayne K.J."/>
            <person name="Tettelin H."/>
            <person name="Glass J.I."/>
            <person name="Rusch D."/>
            <person name="Podicherti R."/>
            <person name="Tsui H.-C.T."/>
            <person name="Winkler M.E."/>
        </authorList>
    </citation>
    <scope>NUCLEOTIDE SEQUENCE</scope>
</reference>
<dbReference type="EMBL" id="UINC01077679">
    <property type="protein sequence ID" value="SVC18017.1"/>
    <property type="molecule type" value="Genomic_DNA"/>
</dbReference>
<protein>
    <recommendedName>
        <fullName evidence="3">Aminotransferase class I/classII domain-containing protein</fullName>
    </recommendedName>
</protein>
<dbReference type="SUPFAM" id="SSF53383">
    <property type="entry name" value="PLP-dependent transferases"/>
    <property type="match status" value="1"/>
</dbReference>
<dbReference type="InterPro" id="IPR015421">
    <property type="entry name" value="PyrdxlP-dep_Trfase_major"/>
</dbReference>
<dbReference type="AlphaFoldDB" id="A0A382K4L6"/>
<evidence type="ECO:0008006" key="3">
    <source>
        <dbReference type="Google" id="ProtNLM"/>
    </source>
</evidence>
<organism evidence="2">
    <name type="scientific">marine metagenome</name>
    <dbReference type="NCBI Taxonomy" id="408172"/>
    <lineage>
        <taxon>unclassified sequences</taxon>
        <taxon>metagenomes</taxon>
        <taxon>ecological metagenomes</taxon>
    </lineage>
</organism>
<dbReference type="InterPro" id="IPR000653">
    <property type="entry name" value="DegT/StrS_aminotransferase"/>
</dbReference>
<accession>A0A382K4L6</accession>
<dbReference type="GO" id="GO:0030170">
    <property type="term" value="F:pyridoxal phosphate binding"/>
    <property type="evidence" value="ECO:0007669"/>
    <property type="project" value="TreeGrafter"/>
</dbReference>
<gene>
    <name evidence="2" type="ORF">METZ01_LOCUS270871</name>
</gene>
<name>A0A382K4L6_9ZZZZ</name>
<keyword evidence="1" id="KW-0663">Pyridoxal phosphate</keyword>
<sequence length="129" mass="13917">MQVPFVNPGLQYQKLKNEILSKFDEISSKGEYVLGNEVTKFEKNFADYCGTSHAIGVGNGSDALFFSLLALDISEGDEVITVPNSFVSTAWAIANVGAKVVFVDVGDDFNINTNLIINAISPKTKAILP</sequence>
<dbReference type="GO" id="GO:0000271">
    <property type="term" value="P:polysaccharide biosynthetic process"/>
    <property type="evidence" value="ECO:0007669"/>
    <property type="project" value="TreeGrafter"/>
</dbReference>
<proteinExistence type="predicted"/>
<dbReference type="PANTHER" id="PTHR30244:SF36">
    <property type="entry name" value="3-OXO-GLUCOSE-6-PHOSPHATE:GLUTAMATE AMINOTRANSFERASE"/>
    <property type="match status" value="1"/>
</dbReference>
<evidence type="ECO:0000313" key="2">
    <source>
        <dbReference type="EMBL" id="SVC18017.1"/>
    </source>
</evidence>
<evidence type="ECO:0000256" key="1">
    <source>
        <dbReference type="ARBA" id="ARBA00022898"/>
    </source>
</evidence>
<dbReference type="InterPro" id="IPR015424">
    <property type="entry name" value="PyrdxlP-dep_Trfase"/>
</dbReference>
<dbReference type="Gene3D" id="3.40.640.10">
    <property type="entry name" value="Type I PLP-dependent aspartate aminotransferase-like (Major domain)"/>
    <property type="match status" value="1"/>
</dbReference>